<keyword evidence="1" id="KW-0732">Signal</keyword>
<accession>A0A844GEL4</accession>
<evidence type="ECO:0008006" key="4">
    <source>
        <dbReference type="Google" id="ProtNLM"/>
    </source>
</evidence>
<dbReference type="AlphaFoldDB" id="A0A844GEL4"/>
<name>A0A844GEL4_9NEIS</name>
<evidence type="ECO:0000256" key="1">
    <source>
        <dbReference type="SAM" id="SignalP"/>
    </source>
</evidence>
<keyword evidence="3" id="KW-1185">Reference proteome</keyword>
<comment type="caution">
    <text evidence="2">The sequence shown here is derived from an EMBL/GenBank/DDBJ whole genome shotgun (WGS) entry which is preliminary data.</text>
</comment>
<evidence type="ECO:0000313" key="2">
    <source>
        <dbReference type="EMBL" id="MTD33347.1"/>
    </source>
</evidence>
<reference evidence="2 3" key="1">
    <citation type="submission" date="2019-11" db="EMBL/GenBank/DDBJ databases">
        <title>Draft genome sequence of Paludibacterium sp. dN18-1.</title>
        <authorList>
            <person name="Im W.-T."/>
        </authorList>
    </citation>
    <scope>NUCLEOTIDE SEQUENCE [LARGE SCALE GENOMIC DNA]</scope>
    <source>
        <strain evidence="3">dN 18-1</strain>
    </source>
</reference>
<organism evidence="2 3">
    <name type="scientific">Paludibacterium denitrificans</name>
    <dbReference type="NCBI Taxonomy" id="2675226"/>
    <lineage>
        <taxon>Bacteria</taxon>
        <taxon>Pseudomonadati</taxon>
        <taxon>Pseudomonadota</taxon>
        <taxon>Betaproteobacteria</taxon>
        <taxon>Neisseriales</taxon>
        <taxon>Chromobacteriaceae</taxon>
        <taxon>Paludibacterium</taxon>
    </lineage>
</organism>
<gene>
    <name evidence="2" type="ORF">GKE73_10100</name>
</gene>
<feature type="chain" id="PRO_5033025598" description="DUF4148 domain-containing protein" evidence="1">
    <location>
        <begin position="24"/>
        <end position="103"/>
    </location>
</feature>
<sequence length="103" mass="12150">MNMATQVKWLGVLALGLSMLAQAAPWQPVATPQTRIAQGVRQGQLTRPEAQRLRQEHRQLHHEARVFRADGHLSPWERAQLRHDRRHFQHDLYRARHNARWRG</sequence>
<evidence type="ECO:0000313" key="3">
    <source>
        <dbReference type="Proteomes" id="UP000446658"/>
    </source>
</evidence>
<feature type="signal peptide" evidence="1">
    <location>
        <begin position="1"/>
        <end position="23"/>
    </location>
</feature>
<protein>
    <recommendedName>
        <fullName evidence="4">DUF4148 domain-containing protein</fullName>
    </recommendedName>
</protein>
<proteinExistence type="predicted"/>
<dbReference type="Proteomes" id="UP000446658">
    <property type="component" value="Unassembled WGS sequence"/>
</dbReference>
<dbReference type="EMBL" id="WLYX01000001">
    <property type="protein sequence ID" value="MTD33347.1"/>
    <property type="molecule type" value="Genomic_DNA"/>
</dbReference>